<accession>A0AA37HU58</accession>
<evidence type="ECO:0000313" key="6">
    <source>
        <dbReference type="Proteomes" id="UP001055108"/>
    </source>
</evidence>
<protein>
    <recommendedName>
        <fullName evidence="4">SsuA/THI5-like domain-containing protein</fullName>
    </recommendedName>
</protein>
<sequence length="373" mass="40333">MMKSPSRPRFSARLILARLILARLILAGLLGTHIACAQAQDRVKVGLAIPPSVTEGSVQAIAEELRLFGDENLQVEYVVLPGAGALLPQLLQRNITLALPLPETLLSAHKTGEPPLPVTYVYNAGPRNTLEIAVRADSTIKSLADLRGAAIGVGALTWGTIPQTRALLRSVGLEPGKDVQIVAVGVLGAGFHALRENRVQALNFNSTWIDLLEGEGTAARRLAFPPTFRRMIVNGFLAHRSTLESDPGLIERFGRAWTKALVVCDANPRACIEAFWRRNPGARPQGDTAGPLAANVRLLQRWIEPLLRDETGQARVPGAYDLDIIKAYIAEMRANGEFAADDIPVASYFTNALVPAYAAFDREALIARARALP</sequence>
<organism evidence="5 6">
    <name type="scientific">Methylobacterium gregans</name>
    <dbReference type="NCBI Taxonomy" id="374424"/>
    <lineage>
        <taxon>Bacteria</taxon>
        <taxon>Pseudomonadati</taxon>
        <taxon>Pseudomonadota</taxon>
        <taxon>Alphaproteobacteria</taxon>
        <taxon>Hyphomicrobiales</taxon>
        <taxon>Methylobacteriaceae</taxon>
        <taxon>Methylobacterium</taxon>
    </lineage>
</organism>
<reference evidence="5" key="2">
    <citation type="submission" date="2021-08" db="EMBL/GenBank/DDBJ databases">
        <authorList>
            <person name="Tani A."/>
            <person name="Ola A."/>
            <person name="Ogura Y."/>
            <person name="Katsura K."/>
            <person name="Hayashi T."/>
        </authorList>
    </citation>
    <scope>NUCLEOTIDE SEQUENCE</scope>
    <source>
        <strain evidence="5">NBRC 103626</strain>
    </source>
</reference>
<dbReference type="PANTHER" id="PTHR30024:SF47">
    <property type="entry name" value="TAURINE-BINDING PERIPLASMIC PROTEIN"/>
    <property type="match status" value="1"/>
</dbReference>
<keyword evidence="6" id="KW-1185">Reference proteome</keyword>
<evidence type="ECO:0000256" key="3">
    <source>
        <dbReference type="ARBA" id="ARBA00022729"/>
    </source>
</evidence>
<dbReference type="RefSeq" id="WP_238305361.1">
    <property type="nucleotide sequence ID" value="NZ_BPQM01000113.1"/>
</dbReference>
<name>A0AA37HU58_9HYPH</name>
<proteinExistence type="inferred from homology"/>
<dbReference type="Proteomes" id="UP001055108">
    <property type="component" value="Unassembled WGS sequence"/>
</dbReference>
<evidence type="ECO:0000313" key="5">
    <source>
        <dbReference type="EMBL" id="GJD80812.1"/>
    </source>
</evidence>
<dbReference type="PANTHER" id="PTHR30024">
    <property type="entry name" value="ALIPHATIC SULFONATES-BINDING PROTEIN-RELATED"/>
    <property type="match status" value="1"/>
</dbReference>
<comment type="similarity">
    <text evidence="2">Belongs to the bacterial solute-binding protein SsuA/TauA family.</text>
</comment>
<evidence type="ECO:0000259" key="4">
    <source>
        <dbReference type="Pfam" id="PF09084"/>
    </source>
</evidence>
<dbReference type="SUPFAM" id="SSF53850">
    <property type="entry name" value="Periplasmic binding protein-like II"/>
    <property type="match status" value="1"/>
</dbReference>
<keyword evidence="3" id="KW-0732">Signal</keyword>
<dbReference type="InterPro" id="IPR015168">
    <property type="entry name" value="SsuA/THI5"/>
</dbReference>
<gene>
    <name evidence="5" type="ORF">NBEOAGPD_4055</name>
</gene>
<dbReference type="AlphaFoldDB" id="A0AA37HU58"/>
<comment type="subcellular location">
    <subcellularLocation>
        <location evidence="1">Periplasm</location>
    </subcellularLocation>
</comment>
<evidence type="ECO:0000256" key="1">
    <source>
        <dbReference type="ARBA" id="ARBA00004418"/>
    </source>
</evidence>
<dbReference type="EMBL" id="BPQM01000113">
    <property type="protein sequence ID" value="GJD80812.1"/>
    <property type="molecule type" value="Genomic_DNA"/>
</dbReference>
<dbReference type="Pfam" id="PF09084">
    <property type="entry name" value="NMT1"/>
    <property type="match status" value="1"/>
</dbReference>
<evidence type="ECO:0000256" key="2">
    <source>
        <dbReference type="ARBA" id="ARBA00010742"/>
    </source>
</evidence>
<reference evidence="5" key="1">
    <citation type="journal article" date="2016" name="Front. Microbiol.">
        <title>Genome Sequence of the Piezophilic, Mesophilic Sulfate-Reducing Bacterium Desulfovibrio indicus J2T.</title>
        <authorList>
            <person name="Cao J."/>
            <person name="Maignien L."/>
            <person name="Shao Z."/>
            <person name="Alain K."/>
            <person name="Jebbar M."/>
        </authorList>
    </citation>
    <scope>NUCLEOTIDE SEQUENCE</scope>
    <source>
        <strain evidence="5">NBRC 103626</strain>
    </source>
</reference>
<dbReference type="GO" id="GO:0042597">
    <property type="term" value="C:periplasmic space"/>
    <property type="evidence" value="ECO:0007669"/>
    <property type="project" value="UniProtKB-SubCell"/>
</dbReference>
<comment type="caution">
    <text evidence="5">The sequence shown here is derived from an EMBL/GenBank/DDBJ whole genome shotgun (WGS) entry which is preliminary data.</text>
</comment>
<dbReference type="Gene3D" id="3.40.190.10">
    <property type="entry name" value="Periplasmic binding protein-like II"/>
    <property type="match status" value="2"/>
</dbReference>
<feature type="domain" description="SsuA/THI5-like" evidence="4">
    <location>
        <begin position="61"/>
        <end position="269"/>
    </location>
</feature>